<reference evidence="8 9" key="1">
    <citation type="submission" date="2015-06" db="EMBL/GenBank/DDBJ databases">
        <title>Prevotella sp. 109, sp. nov., a novel member of the family Prevotellaceae isolated from human faeces.</title>
        <authorList>
            <person name="Shkoporov A.N."/>
            <person name="Chaplin A.V."/>
            <person name="Kafarskaia L.I."/>
            <person name="Efimov B.A."/>
        </authorList>
    </citation>
    <scope>NUCLEOTIDE SEQUENCE [LARGE SCALE GENOMIC DNA]</scope>
    <source>
        <strain evidence="8 9">109</strain>
    </source>
</reference>
<evidence type="ECO:0000256" key="5">
    <source>
        <dbReference type="SAM" id="Phobius"/>
    </source>
</evidence>
<feature type="transmembrane region" description="Helical" evidence="5">
    <location>
        <begin position="199"/>
        <end position="218"/>
    </location>
</feature>
<dbReference type="InterPro" id="IPR046483">
    <property type="entry name" value="DUF6576"/>
</dbReference>
<dbReference type="PANTHER" id="PTHR43066:SF11">
    <property type="entry name" value="PEPTIDASE S54 RHOMBOID DOMAIN-CONTAINING PROTEIN"/>
    <property type="match status" value="1"/>
</dbReference>
<sequence length="307" mass="35112">MFRIPAITKNLLIINVLMFAATWVFGRQGIDLNSVFGLHFFLARDFQIYQLFTYMFMHAGFTHLFFNMFALWMFGCVVENVWGPKKFLFYYMVCGVGAGLIQLITQFGEFYMLASDQIPGFGFGDIMAVAHNSSAILNLWTTVGASGAIYGVLLAFGMLFPEERLFIFPLPLPIKAKWFVCIYIVVELLSALGTSNSSVAHFAHLGGMLFGWLLIRYWRNNPGGGSFGRSKGQQFFDNLKSNWERRSHRKSDNAGGYDRTRNESDWDYNARKKAEQDEIDRILDKVRRSGYDSLSEEEKRKLFDGGK</sequence>
<dbReference type="AlphaFoldDB" id="A0A8E1UQN9"/>
<proteinExistence type="predicted"/>
<dbReference type="GO" id="GO:0004252">
    <property type="term" value="F:serine-type endopeptidase activity"/>
    <property type="evidence" value="ECO:0007669"/>
    <property type="project" value="InterPro"/>
</dbReference>
<comment type="subcellular location">
    <subcellularLocation>
        <location evidence="1">Membrane</location>
        <topology evidence="1">Multi-pass membrane protein</topology>
    </subcellularLocation>
</comment>
<dbReference type="InterPro" id="IPR022764">
    <property type="entry name" value="Peptidase_S54_rhomboid_dom"/>
</dbReference>
<dbReference type="Proteomes" id="UP000036951">
    <property type="component" value="Unassembled WGS sequence"/>
</dbReference>
<keyword evidence="8" id="KW-0378">Hydrolase</keyword>
<evidence type="ECO:0000256" key="1">
    <source>
        <dbReference type="ARBA" id="ARBA00004141"/>
    </source>
</evidence>
<feature type="transmembrane region" description="Helical" evidence="5">
    <location>
        <begin position="12"/>
        <end position="30"/>
    </location>
</feature>
<organism evidence="8 9">
    <name type="scientific">Xylanibacter rarus</name>
    <dbReference type="NCBI Taxonomy" id="1676614"/>
    <lineage>
        <taxon>Bacteria</taxon>
        <taxon>Pseudomonadati</taxon>
        <taxon>Bacteroidota</taxon>
        <taxon>Bacteroidia</taxon>
        <taxon>Bacteroidales</taxon>
        <taxon>Prevotellaceae</taxon>
        <taxon>Xylanibacter</taxon>
    </lineage>
</organism>
<feature type="transmembrane region" description="Helical" evidence="5">
    <location>
        <begin position="139"/>
        <end position="160"/>
    </location>
</feature>
<dbReference type="OrthoDB" id="9807874at2"/>
<dbReference type="Gene3D" id="1.20.1540.10">
    <property type="entry name" value="Rhomboid-like"/>
    <property type="match status" value="1"/>
</dbReference>
<keyword evidence="4 5" id="KW-0472">Membrane</keyword>
<dbReference type="GO" id="GO:0006508">
    <property type="term" value="P:proteolysis"/>
    <property type="evidence" value="ECO:0007669"/>
    <property type="project" value="UniProtKB-KW"/>
</dbReference>
<dbReference type="PANTHER" id="PTHR43066">
    <property type="entry name" value="RHOMBOID-RELATED PROTEIN"/>
    <property type="match status" value="1"/>
</dbReference>
<keyword evidence="2 5" id="KW-0812">Transmembrane</keyword>
<evidence type="ECO:0000256" key="3">
    <source>
        <dbReference type="ARBA" id="ARBA00022989"/>
    </source>
</evidence>
<feature type="transmembrane region" description="Helical" evidence="5">
    <location>
        <begin position="50"/>
        <end position="75"/>
    </location>
</feature>
<dbReference type="Pfam" id="PF01694">
    <property type="entry name" value="Rhomboid"/>
    <property type="match status" value="1"/>
</dbReference>
<dbReference type="EMBL" id="LFQU01000043">
    <property type="protein sequence ID" value="KOO66568.1"/>
    <property type="molecule type" value="Genomic_DNA"/>
</dbReference>
<accession>A0A8E1UQN9</accession>
<keyword evidence="3 5" id="KW-1133">Transmembrane helix</keyword>
<evidence type="ECO:0000259" key="6">
    <source>
        <dbReference type="Pfam" id="PF01694"/>
    </source>
</evidence>
<feature type="domain" description="Peptidase S54 rhomboid" evidence="6">
    <location>
        <begin position="46"/>
        <end position="216"/>
    </location>
</feature>
<dbReference type="GO" id="GO:0016020">
    <property type="term" value="C:membrane"/>
    <property type="evidence" value="ECO:0007669"/>
    <property type="project" value="UniProtKB-SubCell"/>
</dbReference>
<dbReference type="SUPFAM" id="SSF144091">
    <property type="entry name" value="Rhomboid-like"/>
    <property type="match status" value="1"/>
</dbReference>
<evidence type="ECO:0000313" key="9">
    <source>
        <dbReference type="Proteomes" id="UP000036951"/>
    </source>
</evidence>
<keyword evidence="9" id="KW-1185">Reference proteome</keyword>
<feature type="domain" description="DUF6576" evidence="7">
    <location>
        <begin position="265"/>
        <end position="302"/>
    </location>
</feature>
<dbReference type="InterPro" id="IPR035952">
    <property type="entry name" value="Rhomboid-like_sf"/>
</dbReference>
<evidence type="ECO:0000313" key="8">
    <source>
        <dbReference type="EMBL" id="KOO66568.1"/>
    </source>
</evidence>
<feature type="transmembrane region" description="Helical" evidence="5">
    <location>
        <begin position="172"/>
        <end position="193"/>
    </location>
</feature>
<keyword evidence="8" id="KW-0645">Protease</keyword>
<evidence type="ECO:0000259" key="7">
    <source>
        <dbReference type="Pfam" id="PF20216"/>
    </source>
</evidence>
<evidence type="ECO:0000256" key="2">
    <source>
        <dbReference type="ARBA" id="ARBA00022692"/>
    </source>
</evidence>
<comment type="caution">
    <text evidence="8">The sequence shown here is derived from an EMBL/GenBank/DDBJ whole genome shotgun (WGS) entry which is preliminary data.</text>
</comment>
<dbReference type="Pfam" id="PF20216">
    <property type="entry name" value="DUF6576"/>
    <property type="match status" value="1"/>
</dbReference>
<feature type="transmembrane region" description="Helical" evidence="5">
    <location>
        <begin position="87"/>
        <end position="105"/>
    </location>
</feature>
<protein>
    <submittedName>
        <fullName evidence="8">Protease</fullName>
    </submittedName>
</protein>
<dbReference type="RefSeq" id="WP_053399197.1">
    <property type="nucleotide sequence ID" value="NZ_DBGCYH010000038.1"/>
</dbReference>
<name>A0A8E1UQN9_9BACT</name>
<gene>
    <name evidence="8" type="ORF">ACU52_13705</name>
</gene>
<evidence type="ECO:0000256" key="4">
    <source>
        <dbReference type="ARBA" id="ARBA00023136"/>
    </source>
</evidence>